<protein>
    <submittedName>
        <fullName evidence="3">Uncharacterized protein</fullName>
    </submittedName>
</protein>
<organism evidence="3 4">
    <name type="scientific">Cannabis sativa</name>
    <name type="common">Hemp</name>
    <name type="synonym">Marijuana</name>
    <dbReference type="NCBI Taxonomy" id="3483"/>
    <lineage>
        <taxon>Eukaryota</taxon>
        <taxon>Viridiplantae</taxon>
        <taxon>Streptophyta</taxon>
        <taxon>Embryophyta</taxon>
        <taxon>Tracheophyta</taxon>
        <taxon>Spermatophyta</taxon>
        <taxon>Magnoliopsida</taxon>
        <taxon>eudicotyledons</taxon>
        <taxon>Gunneridae</taxon>
        <taxon>Pentapetalae</taxon>
        <taxon>rosids</taxon>
        <taxon>fabids</taxon>
        <taxon>Rosales</taxon>
        <taxon>Cannabaceae</taxon>
        <taxon>Cannabis</taxon>
    </lineage>
</organism>
<evidence type="ECO:0000313" key="4">
    <source>
        <dbReference type="Proteomes" id="UP000596661"/>
    </source>
</evidence>
<feature type="region of interest" description="Disordered" evidence="1">
    <location>
        <begin position="1"/>
        <end position="22"/>
    </location>
</feature>
<keyword evidence="4" id="KW-1185">Reference proteome</keyword>
<sequence>MGPNVKLVGKDSTTKEDKNKSMDDRMVQKYVYREHNKGDNGSKGVCPINKLMLINPHWQLMVQLESLYLLAKDWCRGTAVVVNCPMQEDHDSKLENTERGFWWSADYYAHLERYNPIFHERIALSSRGYPITEAEDSCAAILFERLSLRKCLGGPMPDVLLRLLELLSREDFERALKLFWWVRTIWVAWAVGVVGDFAVPVAKLLSVRLRLELAIRFGFQLLRVDCDLTVVVNWINNRSGSVVYQSLIF</sequence>
<reference evidence="3" key="2">
    <citation type="submission" date="2021-03" db="UniProtKB">
        <authorList>
            <consortium name="EnsemblPlants"/>
        </authorList>
    </citation>
    <scope>IDENTIFICATION</scope>
</reference>
<feature type="compositionally biased region" description="Basic and acidic residues" evidence="1">
    <location>
        <begin position="8"/>
        <end position="22"/>
    </location>
</feature>
<keyword evidence="2" id="KW-1133">Transmembrane helix</keyword>
<keyword evidence="2" id="KW-0472">Membrane</keyword>
<feature type="transmembrane region" description="Helical" evidence="2">
    <location>
        <begin position="178"/>
        <end position="202"/>
    </location>
</feature>
<keyword evidence="2" id="KW-0812">Transmembrane</keyword>
<dbReference type="AlphaFoldDB" id="A0A803Q9A1"/>
<name>A0A803Q9A1_CANSA</name>
<reference evidence="3" key="1">
    <citation type="submission" date="2018-11" db="EMBL/GenBank/DDBJ databases">
        <authorList>
            <person name="Grassa J C."/>
        </authorList>
    </citation>
    <scope>NUCLEOTIDE SEQUENCE [LARGE SCALE GENOMIC DNA]</scope>
</reference>
<evidence type="ECO:0000256" key="1">
    <source>
        <dbReference type="SAM" id="MobiDB-lite"/>
    </source>
</evidence>
<dbReference type="Gramene" id="evm.model.08.1625">
    <property type="protein sequence ID" value="cds.evm.model.08.1625"/>
    <property type="gene ID" value="evm.TU.08.1625"/>
</dbReference>
<dbReference type="Proteomes" id="UP000596661">
    <property type="component" value="Chromosome 8"/>
</dbReference>
<dbReference type="EnsemblPlants" id="evm.model.08.1625">
    <property type="protein sequence ID" value="cds.evm.model.08.1625"/>
    <property type="gene ID" value="evm.TU.08.1625"/>
</dbReference>
<evidence type="ECO:0000313" key="3">
    <source>
        <dbReference type="EnsemblPlants" id="cds.evm.model.08.1625"/>
    </source>
</evidence>
<proteinExistence type="predicted"/>
<evidence type="ECO:0000256" key="2">
    <source>
        <dbReference type="SAM" id="Phobius"/>
    </source>
</evidence>
<dbReference type="EMBL" id="UZAU01000714">
    <property type="status" value="NOT_ANNOTATED_CDS"/>
    <property type="molecule type" value="Genomic_DNA"/>
</dbReference>
<accession>A0A803Q9A1</accession>